<dbReference type="EMBL" id="JABEQM010000001">
    <property type="protein sequence ID" value="MBB2200030.1"/>
    <property type="molecule type" value="Genomic_DNA"/>
</dbReference>
<feature type="transmembrane region" description="Helical" evidence="1">
    <location>
        <begin position="337"/>
        <end position="360"/>
    </location>
</feature>
<gene>
    <name evidence="2" type="ORF">HLH28_00290</name>
</gene>
<dbReference type="InterPro" id="IPR030802">
    <property type="entry name" value="Permease_MalE"/>
</dbReference>
<organism evidence="2 3">
    <name type="scientific">Gluconacetobacter tumulisoli</name>
    <dbReference type="NCBI Taxonomy" id="1286189"/>
    <lineage>
        <taxon>Bacteria</taxon>
        <taxon>Pseudomonadati</taxon>
        <taxon>Pseudomonadota</taxon>
        <taxon>Alphaproteobacteria</taxon>
        <taxon>Acetobacterales</taxon>
        <taxon>Acetobacteraceae</taxon>
        <taxon>Gluconacetobacter</taxon>
    </lineage>
</organism>
<keyword evidence="1" id="KW-0812">Transmembrane</keyword>
<dbReference type="PANTHER" id="PTHR30188">
    <property type="entry name" value="ABC TRANSPORTER PERMEASE PROTEIN-RELATED"/>
    <property type="match status" value="1"/>
</dbReference>
<sequence length="400" mass="42247">MTGHLLWKTDRADGGPNRLERLVNTTDHGQPEWHLDNDGSGHVIVLSGEWIAQDGRIPPFPADALRQVEKGQDITFRTEALGRWDTALISFLWDLKQQATGAGLTLRTDTLPDSARKLLDLLPEQAAPPPPPPHRGFAPVTAVGAYTLDSLTEIGTVTELGAETARGALAAATGRGRMRMTDLMSNVRDAGPSALLIVSIVNFLIGAILAFVGAVQLRKFAADIYVASLVGIAMVREMSAVMTAIIMAGRTGGAYAARIATMQGNEEIDALTVFGIPVSSYLILPSILSLILTMPFLYLYGCLIGMLGGFCVAIGMLTVTGAGYFHQTVNAIALNQFEFGFVKSIFFAALIGLTSCRIGLRAGRSAADVGVAATRAVVVGIVGVIALDAIFAVIANTLGI</sequence>
<dbReference type="PANTHER" id="PTHR30188:SF3">
    <property type="entry name" value="ABC TRANSPORTER PERMEASE"/>
    <property type="match status" value="1"/>
</dbReference>
<accession>A0A7W4K436</accession>
<feature type="transmembrane region" description="Helical" evidence="1">
    <location>
        <begin position="298"/>
        <end position="325"/>
    </location>
</feature>
<evidence type="ECO:0000313" key="3">
    <source>
        <dbReference type="Proteomes" id="UP000578030"/>
    </source>
</evidence>
<keyword evidence="3" id="KW-1185">Reference proteome</keyword>
<evidence type="ECO:0000313" key="2">
    <source>
        <dbReference type="EMBL" id="MBB2200030.1"/>
    </source>
</evidence>
<dbReference type="GO" id="GO:0043190">
    <property type="term" value="C:ATP-binding cassette (ABC) transporter complex"/>
    <property type="evidence" value="ECO:0007669"/>
    <property type="project" value="InterPro"/>
</dbReference>
<protein>
    <submittedName>
        <fullName evidence="2">ABC transporter permease</fullName>
    </submittedName>
</protein>
<feature type="transmembrane region" description="Helical" evidence="1">
    <location>
        <begin position="224"/>
        <end position="249"/>
    </location>
</feature>
<proteinExistence type="predicted"/>
<evidence type="ECO:0000256" key="1">
    <source>
        <dbReference type="SAM" id="Phobius"/>
    </source>
</evidence>
<name>A0A7W4K436_9PROT</name>
<keyword evidence="1" id="KW-0472">Membrane</keyword>
<dbReference type="GO" id="GO:0005548">
    <property type="term" value="F:phospholipid transporter activity"/>
    <property type="evidence" value="ECO:0007669"/>
    <property type="project" value="TreeGrafter"/>
</dbReference>
<reference evidence="2 3" key="1">
    <citation type="submission" date="2020-04" db="EMBL/GenBank/DDBJ databases">
        <title>Description of novel Gluconacetobacter.</title>
        <authorList>
            <person name="Sombolestani A."/>
        </authorList>
    </citation>
    <scope>NUCLEOTIDE SEQUENCE [LARGE SCALE GENOMIC DNA]</scope>
    <source>
        <strain evidence="2 3">LMG 27802</strain>
    </source>
</reference>
<feature type="transmembrane region" description="Helical" evidence="1">
    <location>
        <begin position="270"/>
        <end position="292"/>
    </location>
</feature>
<dbReference type="Proteomes" id="UP000578030">
    <property type="component" value="Unassembled WGS sequence"/>
</dbReference>
<keyword evidence="1" id="KW-1133">Transmembrane helix</keyword>
<feature type="transmembrane region" description="Helical" evidence="1">
    <location>
        <begin position="194"/>
        <end position="212"/>
    </location>
</feature>
<feature type="transmembrane region" description="Helical" evidence="1">
    <location>
        <begin position="372"/>
        <end position="395"/>
    </location>
</feature>
<comment type="caution">
    <text evidence="2">The sequence shown here is derived from an EMBL/GenBank/DDBJ whole genome shotgun (WGS) entry which is preliminary data.</text>
</comment>
<dbReference type="AlphaFoldDB" id="A0A7W4K436"/>
<dbReference type="Pfam" id="PF02405">
    <property type="entry name" value="MlaE"/>
    <property type="match status" value="1"/>
</dbReference>